<dbReference type="Gene3D" id="3.90.75.20">
    <property type="match status" value="1"/>
</dbReference>
<dbReference type="Proteomes" id="UP000315215">
    <property type="component" value="Chromosome"/>
</dbReference>
<accession>A0A516KDF4</accession>
<reference evidence="2 3" key="1">
    <citation type="submission" date="2019-07" db="EMBL/GenBank/DDBJ databases">
        <authorList>
            <person name="Li J."/>
        </authorList>
    </citation>
    <scope>NUCLEOTIDE SEQUENCE [LARGE SCALE GENOMIC DNA]</scope>
    <source>
        <strain evidence="2 3">TKL69</strain>
    </source>
</reference>
<dbReference type="Pfam" id="PF13392">
    <property type="entry name" value="HNH_3"/>
    <property type="match status" value="1"/>
</dbReference>
<dbReference type="InterPro" id="IPR003647">
    <property type="entry name" value="Intron_nuc_1_rpt"/>
</dbReference>
<keyword evidence="3" id="KW-1185">Reference proteome</keyword>
<dbReference type="SMART" id="SM00497">
    <property type="entry name" value="IENR1"/>
    <property type="match status" value="1"/>
</dbReference>
<evidence type="ECO:0000259" key="1">
    <source>
        <dbReference type="Pfam" id="PF13392"/>
    </source>
</evidence>
<dbReference type="RefSeq" id="WP_143892185.1">
    <property type="nucleotide sequence ID" value="NZ_CP041666.1"/>
</dbReference>
<dbReference type="SUPFAM" id="SSF54060">
    <property type="entry name" value="His-Me finger endonucleases"/>
    <property type="match status" value="1"/>
</dbReference>
<dbReference type="InterPro" id="IPR044925">
    <property type="entry name" value="His-Me_finger_sf"/>
</dbReference>
<gene>
    <name evidence="2" type="ORF">FN924_04140</name>
</gene>
<dbReference type="InterPro" id="IPR003615">
    <property type="entry name" value="HNH_nuc"/>
</dbReference>
<organism evidence="2 3">
    <name type="scientific">Radiobacillus deserti</name>
    <dbReference type="NCBI Taxonomy" id="2594883"/>
    <lineage>
        <taxon>Bacteria</taxon>
        <taxon>Bacillati</taxon>
        <taxon>Bacillota</taxon>
        <taxon>Bacilli</taxon>
        <taxon>Bacillales</taxon>
        <taxon>Bacillaceae</taxon>
        <taxon>Radiobacillus</taxon>
    </lineage>
</organism>
<dbReference type="KEGG" id="aqt:FN924_04140"/>
<proteinExistence type="predicted"/>
<evidence type="ECO:0000313" key="2">
    <source>
        <dbReference type="EMBL" id="QDP39435.1"/>
    </source>
</evidence>
<protein>
    <recommendedName>
        <fullName evidence="1">HNH nuclease domain-containing protein</fullName>
    </recommendedName>
</protein>
<name>A0A516KDF4_9BACI</name>
<dbReference type="AlphaFoldDB" id="A0A516KDF4"/>
<feature type="domain" description="HNH nuclease" evidence="1">
    <location>
        <begin position="55"/>
        <end position="98"/>
    </location>
</feature>
<dbReference type="OrthoDB" id="6631788at2"/>
<dbReference type="EMBL" id="CP041666">
    <property type="protein sequence ID" value="QDP39435.1"/>
    <property type="molecule type" value="Genomic_DNA"/>
</dbReference>
<evidence type="ECO:0000313" key="3">
    <source>
        <dbReference type="Proteomes" id="UP000315215"/>
    </source>
</evidence>
<sequence>MEQWKVIKKPSVTFEVSNEGRIKVFNRKEGKFNLIHAFSYTGGHEGNRYLATHGYYVHRLVAEAFIGPIDGLEVNHKNGRKKYNYVSNLEIVTPKYNHQHSWKTGLRDKQKLSKKEIDRREIRTEMRRLNKQWIVYDLNFNIISRHNSQEDAAKSIGVSRQTANNSFRLGRPITKQYYICKPVQVEEFKKQVSGGN</sequence>